<comment type="caution">
    <text evidence="1">The sequence shown here is derived from an EMBL/GenBank/DDBJ whole genome shotgun (WGS) entry which is preliminary data.</text>
</comment>
<sequence>MKEVSASCVGYGQLLPMPAEAAQRIDRGDSEGTEAEIAFESMDLLLKVLTPNRWRLLRALKVQGPTSIRNLS</sequence>
<dbReference type="RefSeq" id="WP_247242023.1">
    <property type="nucleotide sequence ID" value="NZ_JALJRA010000001.1"/>
</dbReference>
<organism evidence="1 2">
    <name type="scientific">Pseudorhizobium tarimense</name>
    <dbReference type="NCBI Taxonomy" id="1079109"/>
    <lineage>
        <taxon>Bacteria</taxon>
        <taxon>Pseudomonadati</taxon>
        <taxon>Pseudomonadota</taxon>
        <taxon>Alphaproteobacteria</taxon>
        <taxon>Hyphomicrobiales</taxon>
        <taxon>Rhizobiaceae</taxon>
        <taxon>Rhizobium/Agrobacterium group</taxon>
        <taxon>Pseudorhizobium</taxon>
    </lineage>
</organism>
<dbReference type="Proteomes" id="UP001549031">
    <property type="component" value="Unassembled WGS sequence"/>
</dbReference>
<accession>A0ABV2H0A5</accession>
<keyword evidence="2" id="KW-1185">Reference proteome</keyword>
<proteinExistence type="predicted"/>
<evidence type="ECO:0000313" key="1">
    <source>
        <dbReference type="EMBL" id="MET3583960.1"/>
    </source>
</evidence>
<reference evidence="1 2" key="1">
    <citation type="submission" date="2024-06" db="EMBL/GenBank/DDBJ databases">
        <title>Genomic Encyclopedia of Type Strains, Phase IV (KMG-IV): sequencing the most valuable type-strain genomes for metagenomic binning, comparative biology and taxonomic classification.</title>
        <authorList>
            <person name="Goeker M."/>
        </authorList>
    </citation>
    <scope>NUCLEOTIDE SEQUENCE [LARGE SCALE GENOMIC DNA]</scope>
    <source>
        <strain evidence="1 2">DSM 105042</strain>
    </source>
</reference>
<dbReference type="EMBL" id="JBEPLJ010000001">
    <property type="protein sequence ID" value="MET3583960.1"/>
    <property type="molecule type" value="Genomic_DNA"/>
</dbReference>
<gene>
    <name evidence="1" type="ORF">ABID21_000052</name>
</gene>
<name>A0ABV2H0A5_9HYPH</name>
<protein>
    <submittedName>
        <fullName evidence="1">Transcriptional regulator</fullName>
    </submittedName>
</protein>
<evidence type="ECO:0000313" key="2">
    <source>
        <dbReference type="Proteomes" id="UP001549031"/>
    </source>
</evidence>
<dbReference type="Pfam" id="PF25212">
    <property type="entry name" value="HVO_A0114"/>
    <property type="match status" value="1"/>
</dbReference>